<dbReference type="InterPro" id="IPR042099">
    <property type="entry name" value="ANL_N_sf"/>
</dbReference>
<reference evidence="15 16" key="1">
    <citation type="submission" date="2021-03" db="EMBL/GenBank/DDBJ databases">
        <authorList>
            <person name="Lee D.-H."/>
        </authorList>
    </citation>
    <scope>NUCLEOTIDE SEQUENCE [LARGE SCALE GENOMIC DNA]</scope>
    <source>
        <strain evidence="15 16">MMS20-R2-23</strain>
    </source>
</reference>
<gene>
    <name evidence="9 15" type="primary">aroA</name>
    <name evidence="15" type="ORF">JQN83_09665</name>
</gene>
<evidence type="ECO:0000256" key="3">
    <source>
        <dbReference type="ARBA" id="ARBA00009948"/>
    </source>
</evidence>
<evidence type="ECO:0000256" key="2">
    <source>
        <dbReference type="ARBA" id="ARBA00006432"/>
    </source>
</evidence>
<feature type="binding site" evidence="9">
    <location>
        <position position="91"/>
    </location>
    <ligand>
        <name>phosphoenolpyruvate</name>
        <dbReference type="ChEBI" id="CHEBI:58702"/>
    </ligand>
</feature>
<feature type="binding site" evidence="9">
    <location>
        <position position="164"/>
    </location>
    <ligand>
        <name>phosphoenolpyruvate</name>
        <dbReference type="ChEBI" id="CHEBI:58702"/>
    </ligand>
</feature>
<dbReference type="Gene3D" id="3.40.50.12780">
    <property type="entry name" value="N-terminal domain of ligase-like"/>
    <property type="match status" value="1"/>
</dbReference>
<dbReference type="GO" id="GO:0003866">
    <property type="term" value="F:3-phosphoshikimate 1-carboxyvinyltransferase activity"/>
    <property type="evidence" value="ECO:0007669"/>
    <property type="project" value="UniProtKB-EC"/>
</dbReference>
<proteinExistence type="inferred from homology"/>
<dbReference type="PANTHER" id="PTHR43201">
    <property type="entry name" value="ACYL-COA SYNTHETASE"/>
    <property type="match status" value="1"/>
</dbReference>
<evidence type="ECO:0000256" key="1">
    <source>
        <dbReference type="ARBA" id="ARBA00004811"/>
    </source>
</evidence>
<dbReference type="PANTHER" id="PTHR43201:SF5">
    <property type="entry name" value="MEDIUM-CHAIN ACYL-COA LIGASE ACSF2, MITOCHONDRIAL"/>
    <property type="match status" value="1"/>
</dbReference>
<dbReference type="Pfam" id="PF13193">
    <property type="entry name" value="AMP-binding_C"/>
    <property type="match status" value="1"/>
</dbReference>
<feature type="domain" description="AMP-dependent synthetase/ligase" evidence="13">
    <location>
        <begin position="525"/>
        <end position="944"/>
    </location>
</feature>
<feature type="binding site" evidence="9">
    <location>
        <position position="119"/>
    </location>
    <ligand>
        <name>phosphoenolpyruvate</name>
        <dbReference type="ChEBI" id="CHEBI:58702"/>
    </ligand>
</feature>
<comment type="subcellular location">
    <subcellularLocation>
        <location evidence="9">Cytoplasm</location>
    </subcellularLocation>
</comment>
<dbReference type="RefSeq" id="WP_208566719.1">
    <property type="nucleotide sequence ID" value="NZ_JAGFWR010000003.1"/>
</dbReference>
<feature type="domain" description="AMP-binding enzyme C-terminal" evidence="14">
    <location>
        <begin position="995"/>
        <end position="1069"/>
    </location>
</feature>
<feature type="binding site" evidence="9">
    <location>
        <position position="314"/>
    </location>
    <ligand>
        <name>3-phosphoshikimate</name>
        <dbReference type="ChEBI" id="CHEBI:145989"/>
    </ligand>
</feature>
<evidence type="ECO:0000256" key="4">
    <source>
        <dbReference type="ARBA" id="ARBA00022598"/>
    </source>
</evidence>
<keyword evidence="4" id="KW-0436">Ligase</keyword>
<dbReference type="InterPro" id="IPR025110">
    <property type="entry name" value="AMP-bd_C"/>
</dbReference>
<evidence type="ECO:0000259" key="13">
    <source>
        <dbReference type="Pfam" id="PF00501"/>
    </source>
</evidence>
<protein>
    <recommendedName>
        <fullName evidence="9">3-phosphoshikimate 1-carboxyvinyltransferase</fullName>
        <ecNumber evidence="9">2.5.1.19</ecNumber>
    </recommendedName>
    <alternativeName>
        <fullName evidence="9">5-enolpyruvylshikimate-3-phosphate synthase</fullName>
        <shortName evidence="9">EPSP synthase</shortName>
        <shortName evidence="9">EPSPS</shortName>
    </alternativeName>
</protein>
<dbReference type="InterPro" id="IPR001986">
    <property type="entry name" value="Enolpyruvate_Tfrase_dom"/>
</dbReference>
<dbReference type="HAMAP" id="MF_00210">
    <property type="entry name" value="EPSP_synth"/>
    <property type="match status" value="1"/>
</dbReference>
<feature type="binding site" evidence="9">
    <location>
        <position position="22"/>
    </location>
    <ligand>
        <name>3-phosphoshikimate</name>
        <dbReference type="ChEBI" id="CHEBI:145989"/>
    </ligand>
</feature>
<feature type="binding site" evidence="9">
    <location>
        <position position="386"/>
    </location>
    <ligand>
        <name>phosphoenolpyruvate</name>
        <dbReference type="ChEBI" id="CHEBI:58702"/>
    </ligand>
</feature>
<accession>A0ABS3V621</accession>
<dbReference type="Proteomes" id="UP000671399">
    <property type="component" value="Unassembled WGS sequence"/>
</dbReference>
<comment type="caution">
    <text evidence="9">Lacks conserved residue(s) required for the propagation of feature annotation.</text>
</comment>
<comment type="catalytic activity">
    <reaction evidence="8">
        <text>3-phosphoshikimate + phosphoenolpyruvate = 5-O-(1-carboxyvinyl)-3-phosphoshikimate + phosphate</text>
        <dbReference type="Rhea" id="RHEA:21256"/>
        <dbReference type="ChEBI" id="CHEBI:43474"/>
        <dbReference type="ChEBI" id="CHEBI:57701"/>
        <dbReference type="ChEBI" id="CHEBI:58702"/>
        <dbReference type="ChEBI" id="CHEBI:145989"/>
        <dbReference type="EC" id="2.5.1.19"/>
    </reaction>
    <physiologicalReaction direction="left-to-right" evidence="8">
        <dbReference type="Rhea" id="RHEA:21257"/>
    </physiologicalReaction>
</comment>
<evidence type="ECO:0000259" key="12">
    <source>
        <dbReference type="Pfam" id="PF00275"/>
    </source>
</evidence>
<comment type="pathway">
    <text evidence="1 9">Metabolic intermediate biosynthesis; chorismate biosynthesis; chorismate from D-erythrose 4-phosphate and phosphoenolpyruvate: step 6/7.</text>
</comment>
<keyword evidence="7 9" id="KW-0057">Aromatic amino acid biosynthesis</keyword>
<dbReference type="SUPFAM" id="SSF56801">
    <property type="entry name" value="Acetyl-CoA synthetase-like"/>
    <property type="match status" value="1"/>
</dbReference>
<dbReference type="InterPro" id="IPR020845">
    <property type="entry name" value="AMP-binding_CS"/>
</dbReference>
<organism evidence="15 16">
    <name type="scientific">Micromonospora antibiotica</name>
    <dbReference type="NCBI Taxonomy" id="2807623"/>
    <lineage>
        <taxon>Bacteria</taxon>
        <taxon>Bacillati</taxon>
        <taxon>Actinomycetota</taxon>
        <taxon>Actinomycetes</taxon>
        <taxon>Micromonosporales</taxon>
        <taxon>Micromonosporaceae</taxon>
        <taxon>Micromonospora</taxon>
    </lineage>
</organism>
<dbReference type="Pfam" id="PF00501">
    <property type="entry name" value="AMP-binding"/>
    <property type="match status" value="1"/>
</dbReference>
<keyword evidence="6 9" id="KW-0808">Transferase</keyword>
<keyword evidence="16" id="KW-1185">Reference proteome</keyword>
<evidence type="ECO:0000256" key="9">
    <source>
        <dbReference type="HAMAP-Rule" id="MF_00210"/>
    </source>
</evidence>
<keyword evidence="9" id="KW-0963">Cytoplasm</keyword>
<evidence type="ECO:0000256" key="8">
    <source>
        <dbReference type="ARBA" id="ARBA00044633"/>
    </source>
</evidence>
<evidence type="ECO:0000256" key="11">
    <source>
        <dbReference type="SAM" id="MobiDB-lite"/>
    </source>
</evidence>
<feature type="binding site" evidence="9">
    <location>
        <position position="163"/>
    </location>
    <ligand>
        <name>3-phosphoshikimate</name>
        <dbReference type="ChEBI" id="CHEBI:145989"/>
    </ligand>
</feature>
<dbReference type="Gene3D" id="3.30.300.30">
    <property type="match status" value="1"/>
</dbReference>
<comment type="function">
    <text evidence="9">Catalyzes the transfer of the enolpyruvyl moiety of phosphoenolpyruvate (PEP) to the 5-hydroxyl of shikimate-3-phosphate (S3P) to produce enolpyruvyl shikimate-3-phosphate and inorganic phosphate.</text>
</comment>
<feature type="active site" description="Proton acceptor" evidence="9">
    <location>
        <position position="314"/>
    </location>
</feature>
<feature type="binding site" evidence="9">
    <location>
        <position position="22"/>
    </location>
    <ligand>
        <name>phosphoenolpyruvate</name>
        <dbReference type="ChEBI" id="CHEBI:58702"/>
    </ligand>
</feature>
<dbReference type="InterPro" id="IPR000873">
    <property type="entry name" value="AMP-dep_synth/lig_dom"/>
</dbReference>
<keyword evidence="10" id="KW-0040">ANK repeat</keyword>
<feature type="compositionally biased region" description="Pro residues" evidence="11">
    <location>
        <begin position="458"/>
        <end position="477"/>
    </location>
</feature>
<evidence type="ECO:0000313" key="15">
    <source>
        <dbReference type="EMBL" id="MBO4161083.1"/>
    </source>
</evidence>
<feature type="region of interest" description="Disordered" evidence="11">
    <location>
        <begin position="435"/>
        <end position="499"/>
    </location>
</feature>
<dbReference type="InterPro" id="IPR045851">
    <property type="entry name" value="AMP-bd_C_sf"/>
</dbReference>
<comment type="subunit">
    <text evidence="9">Monomer.</text>
</comment>
<feature type="binding site" evidence="9">
    <location>
        <position position="341"/>
    </location>
    <ligand>
        <name>3-phosphoshikimate</name>
        <dbReference type="ChEBI" id="CHEBI:145989"/>
    </ligand>
</feature>
<feature type="domain" description="Enolpyruvate transferase" evidence="12">
    <location>
        <begin position="10"/>
        <end position="421"/>
    </location>
</feature>
<dbReference type="InterPro" id="IPR013792">
    <property type="entry name" value="RNA3'P_cycl/enolpyr_Trfase_a/b"/>
</dbReference>
<comment type="similarity">
    <text evidence="2">Belongs to the ATP-dependent AMP-binding enzyme family.</text>
</comment>
<sequence>MRLVIKGTAEPLVGEFDVPASKYHAHRALMLASLADGTSRIHGACHAGHVQHTIRALRDLGTAVTVEDDAFVVRGGRYRPVRPEISVGSSGTTLYFLTGLAALADTPVGITGQKYFRRRPIRPLLDALAGIGVEISSTGGLLPIRVAARPPTGGRVRIPGTLSQWISSLLLVSPFATGPTTIEVVGEFNERSYVDLTVAMMRQFGLHVQVSGDGRRYDVEAGQRPTPAVVRLPPDVGAAAFGLAATALHPSDVLFRGLPAVPAGELDHPEAHLLDSLTTMGVPLTRDPATGWIRVRHDGLRLAPVRVDCRAVPDMLPVLSVLGSHAHGTTVLDNVAHVRLKESDRVTAMLQLNRMGGRLRLDGDRLVCEGVGQLREADLSSFNDHRVLMALAVAASRATGETRLTYPNAHRISFPQFLDQMNAVGLNMSVDRARARRLPRPAAGEPAGRLRPDHPRPARPSPVSPAGTPPGVTPAPTPTSSVGVSAPTPPVVTPTSSVGVSARGRSVALPSPSRLAETPVAELVRRHAGARPDAEAVIEAASPGRPGTTLSWGELDRRADQAASLLRELGVGPGEVVAWQLPNWTEFVVLTLATTRIGAVCCPLMPFFREREMGRLLRRSRARVLVVPDRFRGRAHLAETAAMLAGPDAPGVAHVLVVAGHTTPDGHTTADGTVIPDSHTSPDGTVIPAGTAAPADAAGLPADTTDLRWQWFGPALARQRPDGAAPAAHRPDPAALAQLMFTSGTSGEPKGVLHRVDTLTRAAAMQARHLGLTAADRLFIPSPLAHQTGFLYGMWLGFTIGAPVVLQPLWDGRTALETLHHTRSTFVQAATPFLADLVEAVETGGQPPPALRVFVATGAAVPRNLAEHATRTLGAAVCGAWGSTESCLGTLGAPTDAPAHAWGTDGRALEGIRIRVTDDAGTVLGPGVEGNFEVAGDCLFAGYLDRPDLTAAALTPDGWYRSGDLATIDDAGYLRITGRVTDVVNRGGEKIPVAEVEQLLHTHPAVREVAIVAMPDPRLGERACAFVVTRGAFGFAEMQRFLDGHKVAKQYWPERLETVTALPRNVVGKVQKFVLRDQISATIGEEAE</sequence>
<feature type="binding site" evidence="9">
    <location>
        <position position="345"/>
    </location>
    <ligand>
        <name>phosphoenolpyruvate</name>
        <dbReference type="ChEBI" id="CHEBI:58702"/>
    </ligand>
</feature>
<evidence type="ECO:0000256" key="10">
    <source>
        <dbReference type="PROSITE-ProRule" id="PRU00023"/>
    </source>
</evidence>
<comment type="caution">
    <text evidence="15">The sequence shown here is derived from an EMBL/GenBank/DDBJ whole genome shotgun (WGS) entry which is preliminary data.</text>
</comment>
<dbReference type="SUPFAM" id="SSF55205">
    <property type="entry name" value="EPT/RTPC-like"/>
    <property type="match status" value="1"/>
</dbReference>
<dbReference type="EMBL" id="JAGFWR010000003">
    <property type="protein sequence ID" value="MBO4161083.1"/>
    <property type="molecule type" value="Genomic_DNA"/>
</dbReference>
<evidence type="ECO:0000259" key="14">
    <source>
        <dbReference type="Pfam" id="PF13193"/>
    </source>
</evidence>
<keyword evidence="5 9" id="KW-0028">Amino-acid biosynthesis</keyword>
<dbReference type="EC" id="2.5.1.19" evidence="9"/>
<feature type="binding site" evidence="9">
    <location>
        <position position="164"/>
    </location>
    <ligand>
        <name>3-phosphoshikimate</name>
        <dbReference type="ChEBI" id="CHEBI:145989"/>
    </ligand>
</feature>
<dbReference type="NCBIfam" id="TIGR01356">
    <property type="entry name" value="aroA"/>
    <property type="match status" value="1"/>
</dbReference>
<dbReference type="PROSITE" id="PS00455">
    <property type="entry name" value="AMP_BINDING"/>
    <property type="match status" value="1"/>
</dbReference>
<dbReference type="PROSITE" id="PS50088">
    <property type="entry name" value="ANK_REPEAT"/>
    <property type="match status" value="1"/>
</dbReference>
<dbReference type="Gene3D" id="3.65.10.10">
    <property type="entry name" value="Enolpyruvate transferase domain"/>
    <property type="match status" value="2"/>
</dbReference>
<evidence type="ECO:0000313" key="16">
    <source>
        <dbReference type="Proteomes" id="UP000671399"/>
    </source>
</evidence>
<comment type="similarity">
    <text evidence="3 9">Belongs to the EPSP synthase family.</text>
</comment>
<dbReference type="Pfam" id="PF00275">
    <property type="entry name" value="EPSP_synthase"/>
    <property type="match status" value="1"/>
</dbReference>
<feature type="binding site" evidence="9">
    <location>
        <position position="27"/>
    </location>
    <ligand>
        <name>3-phosphoshikimate</name>
        <dbReference type="ChEBI" id="CHEBI:145989"/>
    </ligand>
</feature>
<dbReference type="InterPro" id="IPR036968">
    <property type="entry name" value="Enolpyruvate_Tfrase_sf"/>
</dbReference>
<evidence type="ECO:0000256" key="7">
    <source>
        <dbReference type="ARBA" id="ARBA00023141"/>
    </source>
</evidence>
<dbReference type="InterPro" id="IPR002110">
    <property type="entry name" value="Ankyrin_rpt"/>
</dbReference>
<dbReference type="Gene3D" id="3.40.50.980">
    <property type="match status" value="1"/>
</dbReference>
<name>A0ABS3V621_9ACTN</name>
<evidence type="ECO:0000256" key="6">
    <source>
        <dbReference type="ARBA" id="ARBA00022679"/>
    </source>
</evidence>
<dbReference type="InterPro" id="IPR006264">
    <property type="entry name" value="EPSP_synthase"/>
</dbReference>
<feature type="repeat" description="ANK" evidence="10">
    <location>
        <begin position="36"/>
        <end position="69"/>
    </location>
</feature>
<evidence type="ECO:0000256" key="5">
    <source>
        <dbReference type="ARBA" id="ARBA00022605"/>
    </source>
</evidence>